<evidence type="ECO:0000256" key="3">
    <source>
        <dbReference type="ARBA" id="ARBA00022989"/>
    </source>
</evidence>
<sequence length="188" mass="18805">MIEALVGVAAGTVALILLIACVEHLLAPRSLPSALAAHATVPRGLTRPLAAAVTALEGLLAVGLVTAVATGAGRGPLTGLLVAAGVLLTAYAAYTHRLLRASHGRRVPCGCSRADTPVSGWVVLRAAVPAVLALAAAVRADAITAPAESAARFAEASIAGAVFAVLLWVLPEAMIDPGAARREGRHGV</sequence>
<reference evidence="7 8" key="1">
    <citation type="submission" date="2018-08" db="EMBL/GenBank/DDBJ databases">
        <title>Sequencing the genomes of 1000 actinobacteria strains.</title>
        <authorList>
            <person name="Klenk H.-P."/>
        </authorList>
    </citation>
    <scope>NUCLEOTIDE SEQUENCE [LARGE SCALE GENOMIC DNA]</scope>
    <source>
        <strain evidence="7 8">DSM 43927</strain>
    </source>
</reference>
<evidence type="ECO:0000313" key="7">
    <source>
        <dbReference type="EMBL" id="REE94877.1"/>
    </source>
</evidence>
<dbReference type="Pfam" id="PF07291">
    <property type="entry name" value="MauE"/>
    <property type="match status" value="1"/>
</dbReference>
<keyword evidence="3 5" id="KW-1133">Transmembrane helix</keyword>
<dbReference type="GO" id="GO:0016020">
    <property type="term" value="C:membrane"/>
    <property type="evidence" value="ECO:0007669"/>
    <property type="project" value="UniProtKB-SubCell"/>
</dbReference>
<evidence type="ECO:0000259" key="6">
    <source>
        <dbReference type="Pfam" id="PF07291"/>
    </source>
</evidence>
<name>A0A3D9SGQ9_9ACTN</name>
<keyword evidence="8" id="KW-1185">Reference proteome</keyword>
<feature type="transmembrane region" description="Helical" evidence="5">
    <location>
        <begin position="49"/>
        <end position="70"/>
    </location>
</feature>
<evidence type="ECO:0000256" key="5">
    <source>
        <dbReference type="SAM" id="Phobius"/>
    </source>
</evidence>
<proteinExistence type="predicted"/>
<protein>
    <recommendedName>
        <fullName evidence="6">Methylamine utilisation protein MauE domain-containing protein</fullName>
    </recommendedName>
</protein>
<feature type="transmembrane region" description="Helical" evidence="5">
    <location>
        <begin position="150"/>
        <end position="170"/>
    </location>
</feature>
<keyword evidence="4 5" id="KW-0472">Membrane</keyword>
<evidence type="ECO:0000256" key="2">
    <source>
        <dbReference type="ARBA" id="ARBA00022692"/>
    </source>
</evidence>
<keyword evidence="2 5" id="KW-0812">Transmembrane</keyword>
<gene>
    <name evidence="7" type="ORF">DFJ69_0246</name>
</gene>
<evidence type="ECO:0000313" key="8">
    <source>
        <dbReference type="Proteomes" id="UP000256661"/>
    </source>
</evidence>
<accession>A0A3D9SGQ9</accession>
<dbReference type="EMBL" id="QTTT01000001">
    <property type="protein sequence ID" value="REE94877.1"/>
    <property type="molecule type" value="Genomic_DNA"/>
</dbReference>
<feature type="transmembrane region" description="Helical" evidence="5">
    <location>
        <begin position="77"/>
        <end position="94"/>
    </location>
</feature>
<comment type="subcellular location">
    <subcellularLocation>
        <location evidence="1">Membrane</location>
        <topology evidence="1">Multi-pass membrane protein</topology>
    </subcellularLocation>
</comment>
<feature type="transmembrane region" description="Helical" evidence="5">
    <location>
        <begin position="118"/>
        <end position="138"/>
    </location>
</feature>
<dbReference type="AlphaFoldDB" id="A0A3D9SGQ9"/>
<dbReference type="RefSeq" id="WP_116020764.1">
    <property type="nucleotide sequence ID" value="NZ_QTTT01000001.1"/>
</dbReference>
<feature type="domain" description="Methylamine utilisation protein MauE" evidence="6">
    <location>
        <begin position="4"/>
        <end position="137"/>
    </location>
</feature>
<organism evidence="7 8">
    <name type="scientific">Thermomonospora umbrina</name>
    <dbReference type="NCBI Taxonomy" id="111806"/>
    <lineage>
        <taxon>Bacteria</taxon>
        <taxon>Bacillati</taxon>
        <taxon>Actinomycetota</taxon>
        <taxon>Actinomycetes</taxon>
        <taxon>Streptosporangiales</taxon>
        <taxon>Thermomonosporaceae</taxon>
        <taxon>Thermomonospora</taxon>
    </lineage>
</organism>
<dbReference type="Proteomes" id="UP000256661">
    <property type="component" value="Unassembled WGS sequence"/>
</dbReference>
<dbReference type="InterPro" id="IPR009908">
    <property type="entry name" value="Methylamine_util_MauE"/>
</dbReference>
<evidence type="ECO:0000256" key="1">
    <source>
        <dbReference type="ARBA" id="ARBA00004141"/>
    </source>
</evidence>
<comment type="caution">
    <text evidence="7">The sequence shown here is derived from an EMBL/GenBank/DDBJ whole genome shotgun (WGS) entry which is preliminary data.</text>
</comment>
<dbReference type="GO" id="GO:0030416">
    <property type="term" value="P:methylamine metabolic process"/>
    <property type="evidence" value="ECO:0007669"/>
    <property type="project" value="InterPro"/>
</dbReference>
<evidence type="ECO:0000256" key="4">
    <source>
        <dbReference type="ARBA" id="ARBA00023136"/>
    </source>
</evidence>